<protein>
    <recommendedName>
        <fullName evidence="1">Bacteriophage tail tape measure N-terminal domain-containing protein</fullName>
    </recommendedName>
</protein>
<keyword evidence="3" id="KW-1185">Reference proteome</keyword>
<feature type="domain" description="Bacteriophage tail tape measure N-terminal" evidence="1">
    <location>
        <begin position="69"/>
        <end position="162"/>
    </location>
</feature>
<organism evidence="2 3">
    <name type="scientific">Mesorhizobium alhagi CCNWXJ12-2</name>
    <dbReference type="NCBI Taxonomy" id="1107882"/>
    <lineage>
        <taxon>Bacteria</taxon>
        <taxon>Pseudomonadati</taxon>
        <taxon>Pseudomonadota</taxon>
        <taxon>Alphaproteobacteria</taxon>
        <taxon>Hyphomicrobiales</taxon>
        <taxon>Phyllobacteriaceae</taxon>
        <taxon>Allomesorhizobium</taxon>
    </lineage>
</organism>
<dbReference type="Gene3D" id="1.10.530.10">
    <property type="match status" value="1"/>
</dbReference>
<name>H0HR35_9HYPH</name>
<proteinExistence type="predicted"/>
<evidence type="ECO:0000313" key="2">
    <source>
        <dbReference type="EMBL" id="EHK56815.1"/>
    </source>
</evidence>
<gene>
    <name evidence="2" type="ORF">MAXJ12_13091</name>
</gene>
<dbReference type="InterPro" id="IPR009628">
    <property type="entry name" value="Phage_tape_measure_N"/>
</dbReference>
<evidence type="ECO:0000313" key="3">
    <source>
        <dbReference type="Proteomes" id="UP000003250"/>
    </source>
</evidence>
<sequence>MAGDTEDLVLSISADVRQMQRALSRLTGDTAKTTAVIQQQFDSMGDVGGKAFDKIADNSNRAFSKGSQNAAKFGQAMKVSSFQTGNLAAQLNDIGVQLAGGQSPFLIALQQGTQINQVLGQGGARSAVAALGGAAKSLINPVSLATIAIIGLGGAAVQYATSFLGDSKDMAKALKEEAELIDKVAQKWGDALPALKKYNDERKRLQEDTDITTAVEAVAQGEYEKIREIITDVRGEIGRLVVDLQQAGAEDTEILTLQKVFNTLFQEVEDGNAKFERLRQVQAALNDLFKNTGIPAAKDMADSIGQIADELERAIDAANQLRAENAIRDFFQRSPLGTLGGLGPVTSGGGQFLNPGQLQDFRASNTPSQFEQDLERASGAIDSFVERVIKAESGGRADAKNPNSSATGAGQFIESTWLDLFRRHFPARAQTMGRDAILELRKDADVSRSLIRAYAKENAAVLQRDGVSVNEAALQLSHFLGAGDAAKVLRAAPGTPLAGLISQASINANPTILGGGRTVDDAISYAERRASASSTRTSREKRTPADIFAGSTQQIQARIDLINAEIEAQSRLNPLIEDYGFEVEKARIKQQLLNDAKKAGVEVTPALAAQIDQLAGNYARASASADQLRASQERAAQAAQEFSEFSKDMLGGFIQDLREGKSASEAFANALQKVGDKLLEVGLNALFGGGGGGGLFGGGGGLLGGAIIPGILHKGGVAGSDGYSHGRAVSPSVFAGARRYHKGGVAGLQAGEVPAILQRGEIVIPKGGRLGGGGQSIVINAPINAPGADAAALARVERSVQDLGRNIPKMVDARTDARQTRKVRA</sequence>
<dbReference type="EMBL" id="AHAM01000098">
    <property type="protein sequence ID" value="EHK56815.1"/>
    <property type="molecule type" value="Genomic_DNA"/>
</dbReference>
<dbReference type="OrthoDB" id="38641at2"/>
<dbReference type="AlphaFoldDB" id="H0HR35"/>
<dbReference type="Proteomes" id="UP000003250">
    <property type="component" value="Unassembled WGS sequence"/>
</dbReference>
<reference evidence="2 3" key="1">
    <citation type="journal article" date="2012" name="J. Bacteriol.">
        <title>Draft Genome Sequence of Mesorhizobium alhagi CCNWXJ12-2T, a Novel Salt-Resistant Species Isolated from the Desert of Northwestern China.</title>
        <authorList>
            <person name="Zhou M."/>
            <person name="Chen W."/>
            <person name="Chen H."/>
            <person name="Wei G."/>
        </authorList>
    </citation>
    <scope>NUCLEOTIDE SEQUENCE [LARGE SCALE GENOMIC DNA]</scope>
    <source>
        <strain evidence="2 3">CCNWXJ12-2</strain>
    </source>
</reference>
<dbReference type="PATRIC" id="fig|1107882.3.peg.2561"/>
<evidence type="ECO:0000259" key="1">
    <source>
        <dbReference type="Pfam" id="PF06791"/>
    </source>
</evidence>
<accession>H0HR35</accession>
<dbReference type="Pfam" id="PF06791">
    <property type="entry name" value="TMP_2"/>
    <property type="match status" value="1"/>
</dbReference>